<evidence type="ECO:0000313" key="1">
    <source>
        <dbReference type="EMBL" id="MBX42745.1"/>
    </source>
</evidence>
<sequence>MIDVSICILPFLIPFKYVKYSNIQDLLGLSVPK</sequence>
<reference evidence="1" key="1">
    <citation type="submission" date="2018-02" db="EMBL/GenBank/DDBJ databases">
        <title>Rhizophora mucronata_Transcriptome.</title>
        <authorList>
            <person name="Meera S.P."/>
            <person name="Sreeshan A."/>
            <person name="Augustine A."/>
        </authorList>
    </citation>
    <scope>NUCLEOTIDE SEQUENCE</scope>
    <source>
        <tissue evidence="1">Leaf</tissue>
    </source>
</reference>
<name>A0A2P2NJX1_RHIMU</name>
<dbReference type="EMBL" id="GGEC01062261">
    <property type="protein sequence ID" value="MBX42745.1"/>
    <property type="molecule type" value="Transcribed_RNA"/>
</dbReference>
<proteinExistence type="predicted"/>
<dbReference type="AlphaFoldDB" id="A0A2P2NJX1"/>
<protein>
    <submittedName>
        <fullName evidence="1">Uncharacterized protein</fullName>
    </submittedName>
</protein>
<organism evidence="1">
    <name type="scientific">Rhizophora mucronata</name>
    <name type="common">Asiatic mangrove</name>
    <dbReference type="NCBI Taxonomy" id="61149"/>
    <lineage>
        <taxon>Eukaryota</taxon>
        <taxon>Viridiplantae</taxon>
        <taxon>Streptophyta</taxon>
        <taxon>Embryophyta</taxon>
        <taxon>Tracheophyta</taxon>
        <taxon>Spermatophyta</taxon>
        <taxon>Magnoliopsida</taxon>
        <taxon>eudicotyledons</taxon>
        <taxon>Gunneridae</taxon>
        <taxon>Pentapetalae</taxon>
        <taxon>rosids</taxon>
        <taxon>fabids</taxon>
        <taxon>Malpighiales</taxon>
        <taxon>Rhizophoraceae</taxon>
        <taxon>Rhizophora</taxon>
    </lineage>
</organism>
<accession>A0A2P2NJX1</accession>